<comment type="subcellular location">
    <subcellularLocation>
        <location evidence="1">Cytoplasm</location>
    </subcellularLocation>
</comment>
<protein>
    <recommendedName>
        <fullName evidence="8">Phosphate-specific transport system accessory protein PhoU homolog</fullName>
    </recommendedName>
</protein>
<evidence type="ECO:0000256" key="6">
    <source>
        <dbReference type="ARBA" id="ARBA00022592"/>
    </source>
</evidence>
<evidence type="ECO:0000259" key="9">
    <source>
        <dbReference type="Pfam" id="PF01895"/>
    </source>
</evidence>
<evidence type="ECO:0000256" key="8">
    <source>
        <dbReference type="ARBA" id="ARBA00069911"/>
    </source>
</evidence>
<dbReference type="GO" id="GO:0006817">
    <property type="term" value="P:phosphate ion transport"/>
    <property type="evidence" value="ECO:0007669"/>
    <property type="project" value="UniProtKB-KW"/>
</dbReference>
<keyword evidence="6" id="KW-0592">Phosphate transport</keyword>
<keyword evidence="4" id="KW-0813">Transport</keyword>
<dbReference type="PANTHER" id="PTHR42930:SF3">
    <property type="entry name" value="PHOSPHATE-SPECIFIC TRANSPORT SYSTEM ACCESSORY PROTEIN PHOU"/>
    <property type="match status" value="1"/>
</dbReference>
<evidence type="ECO:0000256" key="3">
    <source>
        <dbReference type="ARBA" id="ARBA00011738"/>
    </source>
</evidence>
<organism evidence="10 11">
    <name type="scientific">Psychrobacter luti</name>
    <dbReference type="NCBI Taxonomy" id="198481"/>
    <lineage>
        <taxon>Bacteria</taxon>
        <taxon>Pseudomonadati</taxon>
        <taxon>Pseudomonadota</taxon>
        <taxon>Gammaproteobacteria</taxon>
        <taxon>Moraxellales</taxon>
        <taxon>Moraxellaceae</taxon>
        <taxon>Psychrobacter</taxon>
    </lineage>
</organism>
<sequence>MSNTNTIKEASMAITTKHLSKSFDNDLDEVIELFMQMGHMAAEQVMVATRALIAADEATAKKVIEDDHLINQLEIKIDEQIILLVAKRQPAANDLRLVMALSKGIVDFERVGDEAEKIARMACQLIEDGASPRGYSEVQHLSNQVRLMLLDAIDAFSNMNPQQAFSVLQSDTAVNEEYQSATRALMTYIMEDSRHVSKVINILWVLRALERVGDHARNIAELVIFCTSGKDVRHTDFMQVEQIVQQTTDASMSSQSK</sequence>
<dbReference type="Proteomes" id="UP000588111">
    <property type="component" value="Unassembled WGS sequence"/>
</dbReference>
<comment type="caution">
    <text evidence="10">The sequence shown here is derived from an EMBL/GenBank/DDBJ whole genome shotgun (WGS) entry which is preliminary data.</text>
</comment>
<comment type="similarity">
    <text evidence="2">Belongs to the PhoU family.</text>
</comment>
<dbReference type="Gene3D" id="1.20.58.220">
    <property type="entry name" value="Phosphate transport system protein phou homolog 2, domain 2"/>
    <property type="match status" value="2"/>
</dbReference>
<dbReference type="GO" id="GO:0045936">
    <property type="term" value="P:negative regulation of phosphate metabolic process"/>
    <property type="evidence" value="ECO:0007669"/>
    <property type="project" value="InterPro"/>
</dbReference>
<dbReference type="GO" id="GO:0030643">
    <property type="term" value="P:intracellular phosphate ion homeostasis"/>
    <property type="evidence" value="ECO:0007669"/>
    <property type="project" value="InterPro"/>
</dbReference>
<feature type="domain" description="PhoU" evidence="9">
    <location>
        <begin position="139"/>
        <end position="223"/>
    </location>
</feature>
<dbReference type="PANTHER" id="PTHR42930">
    <property type="entry name" value="PHOSPHATE-SPECIFIC TRANSPORT SYSTEM ACCESSORY PROTEIN PHOU"/>
    <property type="match status" value="1"/>
</dbReference>
<comment type="subunit">
    <text evidence="3">Homodimer.</text>
</comment>
<dbReference type="InterPro" id="IPR026022">
    <property type="entry name" value="PhoU_dom"/>
</dbReference>
<dbReference type="FunFam" id="1.20.58.220:FF:000004">
    <property type="entry name" value="Phosphate-specific transport system accessory protein PhoU"/>
    <property type="match status" value="1"/>
</dbReference>
<keyword evidence="5" id="KW-0963">Cytoplasm</keyword>
<evidence type="ECO:0000256" key="7">
    <source>
        <dbReference type="ARBA" id="ARBA00056181"/>
    </source>
</evidence>
<comment type="function">
    <text evidence="7">Plays a role in the regulation of phosphate uptake.</text>
</comment>
<evidence type="ECO:0000313" key="10">
    <source>
        <dbReference type="EMBL" id="MBB3105774.1"/>
    </source>
</evidence>
<feature type="domain" description="PhoU" evidence="9">
    <location>
        <begin position="35"/>
        <end position="121"/>
    </location>
</feature>
<keyword evidence="11" id="KW-1185">Reference proteome</keyword>
<dbReference type="AlphaFoldDB" id="A0A839TCF3"/>
<dbReference type="PIRSF" id="PIRSF003107">
    <property type="entry name" value="PhoU"/>
    <property type="match status" value="1"/>
</dbReference>
<dbReference type="EMBL" id="JACHXL010000001">
    <property type="protein sequence ID" value="MBB3105774.1"/>
    <property type="molecule type" value="Genomic_DNA"/>
</dbReference>
<dbReference type="GO" id="GO:0005737">
    <property type="term" value="C:cytoplasm"/>
    <property type="evidence" value="ECO:0007669"/>
    <property type="project" value="UniProtKB-SubCell"/>
</dbReference>
<evidence type="ECO:0000313" key="11">
    <source>
        <dbReference type="Proteomes" id="UP000588111"/>
    </source>
</evidence>
<dbReference type="Pfam" id="PF01895">
    <property type="entry name" value="PhoU"/>
    <property type="match status" value="2"/>
</dbReference>
<dbReference type="NCBIfam" id="TIGR02135">
    <property type="entry name" value="phoU_full"/>
    <property type="match status" value="1"/>
</dbReference>
<name>A0A839TCF3_9GAMM</name>
<evidence type="ECO:0000256" key="4">
    <source>
        <dbReference type="ARBA" id="ARBA00022448"/>
    </source>
</evidence>
<evidence type="ECO:0000256" key="2">
    <source>
        <dbReference type="ARBA" id="ARBA00008107"/>
    </source>
</evidence>
<dbReference type="InterPro" id="IPR028366">
    <property type="entry name" value="PhoU"/>
</dbReference>
<gene>
    <name evidence="10" type="ORF">FHS24_000265</name>
</gene>
<evidence type="ECO:0000256" key="5">
    <source>
        <dbReference type="ARBA" id="ARBA00022490"/>
    </source>
</evidence>
<dbReference type="SUPFAM" id="SSF109755">
    <property type="entry name" value="PhoU-like"/>
    <property type="match status" value="1"/>
</dbReference>
<accession>A0A839TCF3</accession>
<evidence type="ECO:0000256" key="1">
    <source>
        <dbReference type="ARBA" id="ARBA00004496"/>
    </source>
</evidence>
<dbReference type="InterPro" id="IPR038078">
    <property type="entry name" value="PhoU-like_sf"/>
</dbReference>
<reference evidence="10 11" key="1">
    <citation type="submission" date="2020-08" db="EMBL/GenBank/DDBJ databases">
        <title>Genomic Encyclopedia of Type Strains, Phase III (KMG-III): the genomes of soil and plant-associated and newly described type strains.</title>
        <authorList>
            <person name="Whitman W."/>
        </authorList>
    </citation>
    <scope>NUCLEOTIDE SEQUENCE [LARGE SCALE GENOMIC DNA]</scope>
    <source>
        <strain evidence="10 11">CECT 5885</strain>
    </source>
</reference>
<proteinExistence type="inferred from homology"/>